<feature type="compositionally biased region" description="Polar residues" evidence="7">
    <location>
        <begin position="76"/>
        <end position="88"/>
    </location>
</feature>
<comment type="similarity">
    <text evidence="2">Belongs to the TAF12 family.</text>
</comment>
<comment type="subcellular location">
    <subcellularLocation>
        <location evidence="1">Nucleus</location>
    </subcellularLocation>
</comment>
<dbReference type="InterPro" id="IPR003228">
    <property type="entry name" value="TFIID_TAF12_dom"/>
</dbReference>
<accession>A0ABM1EY93</accession>
<dbReference type="SUPFAM" id="SSF47113">
    <property type="entry name" value="Histone-fold"/>
    <property type="match status" value="1"/>
</dbReference>
<dbReference type="RefSeq" id="XP_014677165.1">
    <property type="nucleotide sequence ID" value="XM_014821679.1"/>
</dbReference>
<organism evidence="9 10">
    <name type="scientific">Priapulus caudatus</name>
    <name type="common">Priapulid worm</name>
    <dbReference type="NCBI Taxonomy" id="37621"/>
    <lineage>
        <taxon>Eukaryota</taxon>
        <taxon>Metazoa</taxon>
        <taxon>Ecdysozoa</taxon>
        <taxon>Scalidophora</taxon>
        <taxon>Priapulida</taxon>
        <taxon>Priapulimorpha</taxon>
        <taxon>Priapulimorphida</taxon>
        <taxon>Priapulidae</taxon>
        <taxon>Priapulus</taxon>
    </lineage>
</organism>
<evidence type="ECO:0000256" key="6">
    <source>
        <dbReference type="ARBA" id="ARBA00023242"/>
    </source>
</evidence>
<keyword evidence="5" id="KW-0804">Transcription</keyword>
<name>A0ABM1EY93_PRICU</name>
<protein>
    <recommendedName>
        <fullName evidence="3">Transcription initiation factor TFIID subunit 12</fullName>
    </recommendedName>
</protein>
<evidence type="ECO:0000313" key="11">
    <source>
        <dbReference type="RefSeq" id="XP_014677165.1"/>
    </source>
</evidence>
<feature type="region of interest" description="Disordered" evidence="7">
    <location>
        <begin position="1"/>
        <end position="24"/>
    </location>
</feature>
<evidence type="ECO:0000256" key="2">
    <source>
        <dbReference type="ARBA" id="ARBA00007530"/>
    </source>
</evidence>
<dbReference type="InterPro" id="IPR009072">
    <property type="entry name" value="Histone-fold"/>
</dbReference>
<keyword evidence="9" id="KW-1185">Reference proteome</keyword>
<evidence type="ECO:0000256" key="3">
    <source>
        <dbReference type="ARBA" id="ARBA00017484"/>
    </source>
</evidence>
<keyword evidence="4" id="KW-0805">Transcription regulation</keyword>
<dbReference type="Pfam" id="PF03847">
    <property type="entry name" value="TFIID_20kDa"/>
    <property type="match status" value="1"/>
</dbReference>
<sequence>MSKSKSSGSTQTVPSASSITLPSGKTLAETIKAVESQIAGMPSSSATTAGSNAAPGNASIGTLQNAVGQPMIKTSPAMQTPATQSSLGAHSATGSGGGDTGQILNKRRLQELVREIDPNEQLDDDVEEVLLQIADDFIENIVTHSCQLAKHRQASSIEVRDVQLHLERNWNMWIPGFGSDDPRPYKKSTTTEAHKQRMALLKKNLKKY</sequence>
<evidence type="ECO:0000259" key="8">
    <source>
        <dbReference type="Pfam" id="PF03847"/>
    </source>
</evidence>
<evidence type="ECO:0000256" key="7">
    <source>
        <dbReference type="SAM" id="MobiDB-lite"/>
    </source>
</evidence>
<feature type="compositionally biased region" description="Low complexity" evidence="7">
    <location>
        <begin position="42"/>
        <end position="59"/>
    </location>
</feature>
<evidence type="ECO:0000313" key="10">
    <source>
        <dbReference type="RefSeq" id="XP_014677164.1"/>
    </source>
</evidence>
<dbReference type="RefSeq" id="XP_014677166.1">
    <property type="nucleotide sequence ID" value="XM_014821680.1"/>
</dbReference>
<dbReference type="Gene3D" id="1.10.20.10">
    <property type="entry name" value="Histone, subunit A"/>
    <property type="match status" value="1"/>
</dbReference>
<evidence type="ECO:0000313" key="12">
    <source>
        <dbReference type="RefSeq" id="XP_014677166.1"/>
    </source>
</evidence>
<keyword evidence="6" id="KW-0539">Nucleus</keyword>
<reference evidence="10 11" key="1">
    <citation type="submission" date="2025-05" db="UniProtKB">
        <authorList>
            <consortium name="RefSeq"/>
        </authorList>
    </citation>
    <scope>IDENTIFICATION</scope>
</reference>
<gene>
    <name evidence="10 11 12" type="primary">LOC106817028</name>
</gene>
<dbReference type="Proteomes" id="UP000695022">
    <property type="component" value="Unplaced"/>
</dbReference>
<evidence type="ECO:0000313" key="9">
    <source>
        <dbReference type="Proteomes" id="UP000695022"/>
    </source>
</evidence>
<evidence type="ECO:0000256" key="1">
    <source>
        <dbReference type="ARBA" id="ARBA00004123"/>
    </source>
</evidence>
<dbReference type="GeneID" id="106817028"/>
<feature type="compositionally biased region" description="Polar residues" evidence="7">
    <location>
        <begin position="1"/>
        <end position="23"/>
    </location>
</feature>
<dbReference type="PANTHER" id="PTHR12264:SF21">
    <property type="entry name" value="TRANSCRIPTION INITIATION FACTOR TFIID SUBUNIT 12"/>
    <property type="match status" value="1"/>
</dbReference>
<feature type="domain" description="Transcription initiation factor TFIID subunit 12" evidence="8">
    <location>
        <begin position="106"/>
        <end position="172"/>
    </location>
</feature>
<dbReference type="InterPro" id="IPR037794">
    <property type="entry name" value="TAF12"/>
</dbReference>
<evidence type="ECO:0000256" key="4">
    <source>
        <dbReference type="ARBA" id="ARBA00023015"/>
    </source>
</evidence>
<dbReference type="CDD" id="cd07981">
    <property type="entry name" value="HFD_TAF12"/>
    <property type="match status" value="1"/>
</dbReference>
<feature type="region of interest" description="Disordered" evidence="7">
    <location>
        <begin position="39"/>
        <end position="61"/>
    </location>
</feature>
<dbReference type="PANTHER" id="PTHR12264">
    <property type="entry name" value="TRANSCRIPTION INITIATION FACTOR TFIID SUBUNIT 12"/>
    <property type="match status" value="1"/>
</dbReference>
<feature type="region of interest" description="Disordered" evidence="7">
    <location>
        <begin position="76"/>
        <end position="102"/>
    </location>
</feature>
<evidence type="ECO:0000256" key="5">
    <source>
        <dbReference type="ARBA" id="ARBA00023163"/>
    </source>
</evidence>
<proteinExistence type="inferred from homology"/>
<dbReference type="RefSeq" id="XP_014677164.1">
    <property type="nucleotide sequence ID" value="XM_014821678.1"/>
</dbReference>